<name>A0A922CWF5_MANSE</name>
<dbReference type="SMART" id="SM00409">
    <property type="entry name" value="IG"/>
    <property type="match status" value="2"/>
</dbReference>
<evidence type="ECO:0000256" key="4">
    <source>
        <dbReference type="ARBA" id="ARBA00023180"/>
    </source>
</evidence>
<comment type="subcellular location">
    <subcellularLocation>
        <location evidence="1">Secreted</location>
    </subcellularLocation>
</comment>
<organism evidence="9 10">
    <name type="scientific">Manduca sexta</name>
    <name type="common">Tobacco hawkmoth</name>
    <name type="synonym">Tobacco hornworm</name>
    <dbReference type="NCBI Taxonomy" id="7130"/>
    <lineage>
        <taxon>Eukaryota</taxon>
        <taxon>Metazoa</taxon>
        <taxon>Ecdysozoa</taxon>
        <taxon>Arthropoda</taxon>
        <taxon>Hexapoda</taxon>
        <taxon>Insecta</taxon>
        <taxon>Pterygota</taxon>
        <taxon>Neoptera</taxon>
        <taxon>Endopterygota</taxon>
        <taxon>Lepidoptera</taxon>
        <taxon>Glossata</taxon>
        <taxon>Ditrysia</taxon>
        <taxon>Bombycoidea</taxon>
        <taxon>Sphingidae</taxon>
        <taxon>Sphinginae</taxon>
        <taxon>Sphingini</taxon>
        <taxon>Manduca</taxon>
    </lineage>
</organism>
<dbReference type="InterPro" id="IPR007110">
    <property type="entry name" value="Ig-like_dom"/>
</dbReference>
<dbReference type="CDD" id="cd00096">
    <property type="entry name" value="Ig"/>
    <property type="match status" value="2"/>
</dbReference>
<dbReference type="InterPro" id="IPR003599">
    <property type="entry name" value="Ig_sub"/>
</dbReference>
<keyword evidence="2" id="KW-0964">Secreted</keyword>
<keyword evidence="10" id="KW-1185">Reference proteome</keyword>
<reference evidence="9" key="2">
    <citation type="submission" date="2020-12" db="EMBL/GenBank/DDBJ databases">
        <authorList>
            <person name="Kanost M."/>
        </authorList>
    </citation>
    <scope>NUCLEOTIDE SEQUENCE</scope>
</reference>
<evidence type="ECO:0000256" key="2">
    <source>
        <dbReference type="ARBA" id="ARBA00022525"/>
    </source>
</evidence>
<dbReference type="GO" id="GO:0098609">
    <property type="term" value="P:cell-cell adhesion"/>
    <property type="evidence" value="ECO:0007669"/>
    <property type="project" value="TreeGrafter"/>
</dbReference>
<reference evidence="9" key="1">
    <citation type="journal article" date="2016" name="Insect Biochem. Mol. Biol.">
        <title>Multifaceted biological insights from a draft genome sequence of the tobacco hornworm moth, Manduca sexta.</title>
        <authorList>
            <person name="Kanost M.R."/>
            <person name="Arrese E.L."/>
            <person name="Cao X."/>
            <person name="Chen Y.R."/>
            <person name="Chellapilla S."/>
            <person name="Goldsmith M.R."/>
            <person name="Grosse-Wilde E."/>
            <person name="Heckel D.G."/>
            <person name="Herndon N."/>
            <person name="Jiang H."/>
            <person name="Papanicolaou A."/>
            <person name="Qu J."/>
            <person name="Soulages J.L."/>
            <person name="Vogel H."/>
            <person name="Walters J."/>
            <person name="Waterhouse R.M."/>
            <person name="Ahn S.J."/>
            <person name="Almeida F.C."/>
            <person name="An C."/>
            <person name="Aqrawi P."/>
            <person name="Bretschneider A."/>
            <person name="Bryant W.B."/>
            <person name="Bucks S."/>
            <person name="Chao H."/>
            <person name="Chevignon G."/>
            <person name="Christen J.M."/>
            <person name="Clarke D.F."/>
            <person name="Dittmer N.T."/>
            <person name="Ferguson L.C.F."/>
            <person name="Garavelou S."/>
            <person name="Gordon K.H.J."/>
            <person name="Gunaratna R.T."/>
            <person name="Han Y."/>
            <person name="Hauser F."/>
            <person name="He Y."/>
            <person name="Heidel-Fischer H."/>
            <person name="Hirsh A."/>
            <person name="Hu Y."/>
            <person name="Jiang H."/>
            <person name="Kalra D."/>
            <person name="Klinner C."/>
            <person name="Konig C."/>
            <person name="Kovar C."/>
            <person name="Kroll A.R."/>
            <person name="Kuwar S.S."/>
            <person name="Lee S.L."/>
            <person name="Lehman R."/>
            <person name="Li K."/>
            <person name="Li Z."/>
            <person name="Liang H."/>
            <person name="Lovelace S."/>
            <person name="Lu Z."/>
            <person name="Mansfield J.H."/>
            <person name="McCulloch K.J."/>
            <person name="Mathew T."/>
            <person name="Morton B."/>
            <person name="Muzny D.M."/>
            <person name="Neunemann D."/>
            <person name="Ongeri F."/>
            <person name="Pauchet Y."/>
            <person name="Pu L.L."/>
            <person name="Pyrousis I."/>
            <person name="Rao X.J."/>
            <person name="Redding A."/>
            <person name="Roesel C."/>
            <person name="Sanchez-Gracia A."/>
            <person name="Schaack S."/>
            <person name="Shukla A."/>
            <person name="Tetreau G."/>
            <person name="Wang Y."/>
            <person name="Xiong G.H."/>
            <person name="Traut W."/>
            <person name="Walsh T.K."/>
            <person name="Worley K.C."/>
            <person name="Wu D."/>
            <person name="Wu W."/>
            <person name="Wu Y.Q."/>
            <person name="Zhang X."/>
            <person name="Zou Z."/>
            <person name="Zucker H."/>
            <person name="Briscoe A.D."/>
            <person name="Burmester T."/>
            <person name="Clem R.J."/>
            <person name="Feyereisen R."/>
            <person name="Grimmelikhuijzen C.J.P."/>
            <person name="Hamodrakas S.J."/>
            <person name="Hansson B.S."/>
            <person name="Huguet E."/>
            <person name="Jermiin L.S."/>
            <person name="Lan Q."/>
            <person name="Lehman H.K."/>
            <person name="Lorenzen M."/>
            <person name="Merzendorfer H."/>
            <person name="Michalopoulos I."/>
            <person name="Morton D.B."/>
            <person name="Muthukrishnan S."/>
            <person name="Oakeshott J.G."/>
            <person name="Palmer W."/>
            <person name="Park Y."/>
            <person name="Passarelli A.L."/>
            <person name="Rozas J."/>
            <person name="Schwartz L.M."/>
            <person name="Smith W."/>
            <person name="Southgate A."/>
            <person name="Vilcinskas A."/>
            <person name="Vogt R."/>
            <person name="Wang P."/>
            <person name="Werren J."/>
            <person name="Yu X.Q."/>
            <person name="Zhou J.J."/>
            <person name="Brown S.J."/>
            <person name="Scherer S.E."/>
            <person name="Richards S."/>
            <person name="Blissard G.W."/>
        </authorList>
    </citation>
    <scope>NUCLEOTIDE SEQUENCE</scope>
</reference>
<evidence type="ECO:0000256" key="3">
    <source>
        <dbReference type="ARBA" id="ARBA00023157"/>
    </source>
</evidence>
<dbReference type="Proteomes" id="UP000791440">
    <property type="component" value="Unassembled WGS sequence"/>
</dbReference>
<evidence type="ECO:0000256" key="6">
    <source>
        <dbReference type="ARBA" id="ARBA00061228"/>
    </source>
</evidence>
<dbReference type="AlphaFoldDB" id="A0A922CWF5"/>
<dbReference type="SMART" id="SM00408">
    <property type="entry name" value="IGc2"/>
    <property type="match status" value="2"/>
</dbReference>
<proteinExistence type="inferred from homology"/>
<accession>A0A922CWF5</accession>
<gene>
    <name evidence="9" type="ORF">O3G_MSEX011981</name>
</gene>
<dbReference type="GO" id="GO:0016020">
    <property type="term" value="C:membrane"/>
    <property type="evidence" value="ECO:0007669"/>
    <property type="project" value="UniProtKB-SubCell"/>
</dbReference>
<feature type="domain" description="Ig-like" evidence="8">
    <location>
        <begin position="165"/>
        <end position="253"/>
    </location>
</feature>
<keyword evidence="5" id="KW-0393">Immunoglobulin domain</keyword>
<dbReference type="InterPro" id="IPR013098">
    <property type="entry name" value="Ig_I-set"/>
</dbReference>
<keyword evidence="3" id="KW-1015">Disulfide bond</keyword>
<evidence type="ECO:0000259" key="8">
    <source>
        <dbReference type="PROSITE" id="PS50835"/>
    </source>
</evidence>
<comment type="caution">
    <text evidence="9">The sequence shown here is derived from an EMBL/GenBank/DDBJ whole genome shotgun (WGS) entry which is preliminary data.</text>
</comment>
<dbReference type="PANTHER" id="PTHR44170">
    <property type="entry name" value="PROTEIN SIDEKICK"/>
    <property type="match status" value="1"/>
</dbReference>
<protein>
    <recommendedName>
        <fullName evidence="7">Hemolin</fullName>
    </recommendedName>
</protein>
<keyword evidence="4" id="KW-0325">Glycoprotein</keyword>
<comment type="similarity">
    <text evidence="6">Belongs to the hemolin family.</text>
</comment>
<evidence type="ECO:0000256" key="7">
    <source>
        <dbReference type="ARBA" id="ARBA00068688"/>
    </source>
</evidence>
<dbReference type="FunFam" id="2.60.40.10:FF:000032">
    <property type="entry name" value="palladin isoform X1"/>
    <property type="match status" value="1"/>
</dbReference>
<evidence type="ECO:0000256" key="1">
    <source>
        <dbReference type="ARBA" id="ARBA00004613"/>
    </source>
</evidence>
<dbReference type="PROSITE" id="PS50835">
    <property type="entry name" value="IG_LIKE"/>
    <property type="match status" value="2"/>
</dbReference>
<evidence type="ECO:0000313" key="10">
    <source>
        <dbReference type="Proteomes" id="UP000791440"/>
    </source>
</evidence>
<sequence>MGFGAREALPNGTLWLGPFSAAQYRSDVHAAVYRCRAASTVGVILSRDMRLEAVMDVSWEVRVQPSHGMAGGAALLTCTAPAAARSHVTVTRWFKDGTVLAPLAAEAEGRYIIGGSRNDILVVRDARPDDASSYSCEAQHALTGDKRRSPPAMLAVSHATGSMAPRMLTVSEDEMVLQGGDIRLVCCALGSPPPTYSWFRHSNGRLSPVSNSIRISVSDQVLIIRRAQISDAGVWTCRAHNQYGEQRKDARLRVRARLVVSIHPQLQVKLVEVHTLRVFELVLFRAESAPAAVLVQQLLFVCEICHKVLRTGALGHCLAIPGHRGSRGDGTHAHPNHSRAEYRLDCQRLGFSRGDNREQKEVTSFLLDMFHEENYVLQ</sequence>
<evidence type="ECO:0000313" key="9">
    <source>
        <dbReference type="EMBL" id="KAG6460446.1"/>
    </source>
</evidence>
<feature type="domain" description="Ig-like" evidence="8">
    <location>
        <begin position="71"/>
        <end position="155"/>
    </location>
</feature>
<evidence type="ECO:0000256" key="5">
    <source>
        <dbReference type="ARBA" id="ARBA00023319"/>
    </source>
</evidence>
<dbReference type="GO" id="GO:0005576">
    <property type="term" value="C:extracellular region"/>
    <property type="evidence" value="ECO:0007669"/>
    <property type="project" value="UniProtKB-SubCell"/>
</dbReference>
<dbReference type="Pfam" id="PF07679">
    <property type="entry name" value="I-set"/>
    <property type="match status" value="1"/>
</dbReference>
<dbReference type="InterPro" id="IPR003598">
    <property type="entry name" value="Ig_sub2"/>
</dbReference>
<dbReference type="PANTHER" id="PTHR44170:SF6">
    <property type="entry name" value="CONTACTIN"/>
    <property type="match status" value="1"/>
</dbReference>
<dbReference type="EMBL" id="JH668671">
    <property type="protein sequence ID" value="KAG6460446.1"/>
    <property type="molecule type" value="Genomic_DNA"/>
</dbReference>